<name>A0A3G1KUG1_FORW1</name>
<accession>A0A3G1KUG1</accession>
<dbReference type="InterPro" id="IPR036390">
    <property type="entry name" value="WH_DNA-bd_sf"/>
</dbReference>
<protein>
    <recommendedName>
        <fullName evidence="1">Transcription regulator PadR N-terminal domain-containing protein</fullName>
    </recommendedName>
</protein>
<dbReference type="InterPro" id="IPR005149">
    <property type="entry name" value="Tscrpt_reg_PadR_N"/>
</dbReference>
<evidence type="ECO:0000313" key="3">
    <source>
        <dbReference type="Proteomes" id="UP000323521"/>
    </source>
</evidence>
<organism evidence="2 3">
    <name type="scientific">Formimonas warabiya</name>
    <dbReference type="NCBI Taxonomy" id="1761012"/>
    <lineage>
        <taxon>Bacteria</taxon>
        <taxon>Bacillati</taxon>
        <taxon>Bacillota</taxon>
        <taxon>Clostridia</taxon>
        <taxon>Eubacteriales</taxon>
        <taxon>Peptococcaceae</taxon>
        <taxon>Candidatus Formimonas</taxon>
    </lineage>
</organism>
<dbReference type="Pfam" id="PF03551">
    <property type="entry name" value="PadR"/>
    <property type="match status" value="1"/>
</dbReference>
<dbReference type="AlphaFoldDB" id="A0A3G1KUG1"/>
<proteinExistence type="predicted"/>
<dbReference type="EMBL" id="CP017634">
    <property type="protein sequence ID" value="ATW26143.1"/>
    <property type="molecule type" value="Genomic_DNA"/>
</dbReference>
<dbReference type="Gene3D" id="1.10.10.10">
    <property type="entry name" value="Winged helix-like DNA-binding domain superfamily/Winged helix DNA-binding domain"/>
    <property type="match status" value="1"/>
</dbReference>
<dbReference type="PANTHER" id="PTHR33169">
    <property type="entry name" value="PADR-FAMILY TRANSCRIPTIONAL REGULATOR"/>
    <property type="match status" value="1"/>
</dbReference>
<keyword evidence="3" id="KW-1185">Reference proteome</keyword>
<sequence>MKQSKCACEGAYLDKFIRPSILLELYDQELNGLQLLKHVNQGTMSRYGKLDPTGFYRMLKNMEETGYISSHWKITQKEKPVKVYSITNKGTACLKTWEHTLGQYIKDIGELLAHIIEKTK</sequence>
<gene>
    <name evidence="2" type="ORF">DCMF_16415</name>
</gene>
<dbReference type="PANTHER" id="PTHR33169:SF14">
    <property type="entry name" value="TRANSCRIPTIONAL REGULATOR RV3488"/>
    <property type="match status" value="1"/>
</dbReference>
<feature type="domain" description="Transcription regulator PadR N-terminal" evidence="1">
    <location>
        <begin position="22"/>
        <end position="95"/>
    </location>
</feature>
<dbReference type="InterPro" id="IPR036388">
    <property type="entry name" value="WH-like_DNA-bd_sf"/>
</dbReference>
<dbReference type="SUPFAM" id="SSF46785">
    <property type="entry name" value="Winged helix' DNA-binding domain"/>
    <property type="match status" value="1"/>
</dbReference>
<dbReference type="InterPro" id="IPR052509">
    <property type="entry name" value="Metal_resp_DNA-bind_regulator"/>
</dbReference>
<evidence type="ECO:0000313" key="2">
    <source>
        <dbReference type="EMBL" id="ATW26143.1"/>
    </source>
</evidence>
<evidence type="ECO:0000259" key="1">
    <source>
        <dbReference type="Pfam" id="PF03551"/>
    </source>
</evidence>
<dbReference type="Proteomes" id="UP000323521">
    <property type="component" value="Chromosome"/>
</dbReference>
<dbReference type="KEGG" id="fwa:DCMF_16415"/>
<reference evidence="2 3" key="1">
    <citation type="submission" date="2016-10" db="EMBL/GenBank/DDBJ databases">
        <title>Complete Genome Sequence of Peptococcaceae strain DCMF.</title>
        <authorList>
            <person name="Edwards R.J."/>
            <person name="Holland S.I."/>
            <person name="Deshpande N.P."/>
            <person name="Wong Y.K."/>
            <person name="Ertan H."/>
            <person name="Manefield M."/>
            <person name="Russell T.L."/>
            <person name="Lee M.J."/>
        </authorList>
    </citation>
    <scope>NUCLEOTIDE SEQUENCE [LARGE SCALE GENOMIC DNA]</scope>
    <source>
        <strain evidence="2 3">DCMF</strain>
    </source>
</reference>